<dbReference type="Pfam" id="PF00672">
    <property type="entry name" value="HAMP"/>
    <property type="match status" value="1"/>
</dbReference>
<dbReference type="InterPro" id="IPR050428">
    <property type="entry name" value="TCS_sensor_his_kinase"/>
</dbReference>
<dbReference type="SUPFAM" id="SSF55874">
    <property type="entry name" value="ATPase domain of HSP90 chaperone/DNA topoisomerase II/histidine kinase"/>
    <property type="match status" value="1"/>
</dbReference>
<dbReference type="PANTHER" id="PTHR45436">
    <property type="entry name" value="SENSOR HISTIDINE KINASE YKOH"/>
    <property type="match status" value="1"/>
</dbReference>
<dbReference type="Pfam" id="PF02518">
    <property type="entry name" value="HATPase_c"/>
    <property type="match status" value="1"/>
</dbReference>
<evidence type="ECO:0000256" key="7">
    <source>
        <dbReference type="ARBA" id="ARBA00022777"/>
    </source>
</evidence>
<keyword evidence="15" id="KW-1185">Reference proteome</keyword>
<dbReference type="EC" id="2.7.13.3" evidence="3"/>
<accession>A0A4P7GLV9</accession>
<feature type="transmembrane region" description="Helical" evidence="11">
    <location>
        <begin position="171"/>
        <end position="194"/>
    </location>
</feature>
<evidence type="ECO:0000259" key="13">
    <source>
        <dbReference type="PROSITE" id="PS50885"/>
    </source>
</evidence>
<dbReference type="InterPro" id="IPR003594">
    <property type="entry name" value="HATPase_dom"/>
</dbReference>
<sequence>MRWSAARWPLRVRVALAFLGTTLVALTGLGVFVHVRMSDALEERLRDTLALEADRLTALSPQARLEAVQALGGEVHAQVVAPGGEVLASSPLVAAPLLGSGSTEEALRGTGTGYGRSTVLILDDDASAEGRRDAERETSLLLVRPTDDGRLVTAVSREDADEAMADLRAQLLVGIPLALLVAGVLGYLVAGAGLRPIERMRTHAATISHRNAGERLPLPDADDELRRLALTLNAMLDRLDAGLQRERGFVAEASHELRTPLTLMRTEIDLALARPRDPEELTAALRSVHDEVRRLMALVEDLLGRAAGDGSSLSIRSDTVDLAATARTVADRFRPAAGPREITVLAPGPVELEGDGPRLDRALSNLVDNALRHGAGAIEVEVRTTGHGAVVTVTDEGDGFPPEDGSPAGTSGLGLSIVREIARAHGGSVEVLRRDGRTCVRMELASPTTT</sequence>
<dbReference type="EMBL" id="CP038267">
    <property type="protein sequence ID" value="QBR92727.1"/>
    <property type="molecule type" value="Genomic_DNA"/>
</dbReference>
<dbReference type="InterPro" id="IPR003660">
    <property type="entry name" value="HAMP_dom"/>
</dbReference>
<gene>
    <name evidence="14" type="ORF">EXE57_10895</name>
</gene>
<evidence type="ECO:0000256" key="11">
    <source>
        <dbReference type="SAM" id="Phobius"/>
    </source>
</evidence>
<evidence type="ECO:0000256" key="5">
    <source>
        <dbReference type="ARBA" id="ARBA00022679"/>
    </source>
</evidence>
<dbReference type="PRINTS" id="PR00344">
    <property type="entry name" value="BCTRLSENSOR"/>
</dbReference>
<dbReference type="RefSeq" id="WP_135077429.1">
    <property type="nucleotide sequence ID" value="NZ_CP038267.1"/>
</dbReference>
<dbReference type="KEGG" id="noy:EXE57_10895"/>
<feature type="domain" description="Histidine kinase" evidence="12">
    <location>
        <begin position="252"/>
        <end position="448"/>
    </location>
</feature>
<keyword evidence="4" id="KW-0597">Phosphoprotein</keyword>
<dbReference type="SUPFAM" id="SSF158472">
    <property type="entry name" value="HAMP domain-like"/>
    <property type="match status" value="1"/>
</dbReference>
<evidence type="ECO:0000256" key="8">
    <source>
        <dbReference type="ARBA" id="ARBA00022989"/>
    </source>
</evidence>
<dbReference type="InterPro" id="IPR036097">
    <property type="entry name" value="HisK_dim/P_sf"/>
</dbReference>
<evidence type="ECO:0000259" key="12">
    <source>
        <dbReference type="PROSITE" id="PS50109"/>
    </source>
</evidence>
<evidence type="ECO:0000313" key="15">
    <source>
        <dbReference type="Proteomes" id="UP000294894"/>
    </source>
</evidence>
<dbReference type="InterPro" id="IPR004358">
    <property type="entry name" value="Sig_transdc_His_kin-like_C"/>
</dbReference>
<dbReference type="PANTHER" id="PTHR45436:SF5">
    <property type="entry name" value="SENSOR HISTIDINE KINASE TRCS"/>
    <property type="match status" value="1"/>
</dbReference>
<protein>
    <recommendedName>
        <fullName evidence="3">histidine kinase</fullName>
        <ecNumber evidence="3">2.7.13.3</ecNumber>
    </recommendedName>
</protein>
<dbReference type="CDD" id="cd00075">
    <property type="entry name" value="HATPase"/>
    <property type="match status" value="1"/>
</dbReference>
<evidence type="ECO:0000256" key="10">
    <source>
        <dbReference type="ARBA" id="ARBA00023136"/>
    </source>
</evidence>
<dbReference type="OrthoDB" id="9786919at2"/>
<dbReference type="Gene3D" id="3.30.565.10">
    <property type="entry name" value="Histidine kinase-like ATPase, C-terminal domain"/>
    <property type="match status" value="1"/>
</dbReference>
<comment type="catalytic activity">
    <reaction evidence="1">
        <text>ATP + protein L-histidine = ADP + protein N-phospho-L-histidine.</text>
        <dbReference type="EC" id="2.7.13.3"/>
    </reaction>
</comment>
<organism evidence="14 15">
    <name type="scientific">Nocardioides euryhalodurans</name>
    <dbReference type="NCBI Taxonomy" id="2518370"/>
    <lineage>
        <taxon>Bacteria</taxon>
        <taxon>Bacillati</taxon>
        <taxon>Actinomycetota</taxon>
        <taxon>Actinomycetes</taxon>
        <taxon>Propionibacteriales</taxon>
        <taxon>Nocardioidaceae</taxon>
        <taxon>Nocardioides</taxon>
    </lineage>
</organism>
<evidence type="ECO:0000256" key="6">
    <source>
        <dbReference type="ARBA" id="ARBA00022692"/>
    </source>
</evidence>
<dbReference type="PROSITE" id="PS50885">
    <property type="entry name" value="HAMP"/>
    <property type="match status" value="1"/>
</dbReference>
<dbReference type="GO" id="GO:0000155">
    <property type="term" value="F:phosphorelay sensor kinase activity"/>
    <property type="evidence" value="ECO:0007669"/>
    <property type="project" value="InterPro"/>
</dbReference>
<comment type="subcellular location">
    <subcellularLocation>
        <location evidence="2">Cell membrane</location>
    </subcellularLocation>
</comment>
<keyword evidence="10 11" id="KW-0472">Membrane</keyword>
<evidence type="ECO:0000256" key="9">
    <source>
        <dbReference type="ARBA" id="ARBA00023012"/>
    </source>
</evidence>
<dbReference type="InterPro" id="IPR003661">
    <property type="entry name" value="HisK_dim/P_dom"/>
</dbReference>
<keyword evidence="7" id="KW-0418">Kinase</keyword>
<dbReference type="SMART" id="SM00304">
    <property type="entry name" value="HAMP"/>
    <property type="match status" value="1"/>
</dbReference>
<evidence type="ECO:0000256" key="2">
    <source>
        <dbReference type="ARBA" id="ARBA00004236"/>
    </source>
</evidence>
<evidence type="ECO:0000313" key="14">
    <source>
        <dbReference type="EMBL" id="QBR92727.1"/>
    </source>
</evidence>
<keyword evidence="9" id="KW-0902">Two-component regulatory system</keyword>
<dbReference type="CDD" id="cd00082">
    <property type="entry name" value="HisKA"/>
    <property type="match status" value="1"/>
</dbReference>
<keyword evidence="5" id="KW-0808">Transferase</keyword>
<dbReference type="Pfam" id="PF00512">
    <property type="entry name" value="HisKA"/>
    <property type="match status" value="1"/>
</dbReference>
<dbReference type="SMART" id="SM00387">
    <property type="entry name" value="HATPase_c"/>
    <property type="match status" value="1"/>
</dbReference>
<dbReference type="SMART" id="SM00388">
    <property type="entry name" value="HisKA"/>
    <property type="match status" value="1"/>
</dbReference>
<evidence type="ECO:0000256" key="1">
    <source>
        <dbReference type="ARBA" id="ARBA00000085"/>
    </source>
</evidence>
<feature type="domain" description="HAMP" evidence="13">
    <location>
        <begin position="191"/>
        <end position="244"/>
    </location>
</feature>
<dbReference type="Proteomes" id="UP000294894">
    <property type="component" value="Chromosome"/>
</dbReference>
<evidence type="ECO:0000256" key="4">
    <source>
        <dbReference type="ARBA" id="ARBA00022553"/>
    </source>
</evidence>
<dbReference type="InterPro" id="IPR005467">
    <property type="entry name" value="His_kinase_dom"/>
</dbReference>
<name>A0A4P7GLV9_9ACTN</name>
<reference evidence="14 15" key="1">
    <citation type="submission" date="2019-03" db="EMBL/GenBank/DDBJ databases">
        <title>Three New Species of Nocardioides, Nocardioides euryhalodurans sp. nov., Nocardioides seonyuensis sp. nov. and Nocardioides eburneoflavus sp. nov., Iolated from Soil.</title>
        <authorList>
            <person name="Roh S.G."/>
            <person name="Lee C."/>
            <person name="Kim M.-K."/>
            <person name="Kim S.B."/>
        </authorList>
    </citation>
    <scope>NUCLEOTIDE SEQUENCE [LARGE SCALE GENOMIC DNA]</scope>
    <source>
        <strain evidence="14 15">MMS17-SY117</strain>
    </source>
</reference>
<dbReference type="InterPro" id="IPR036890">
    <property type="entry name" value="HATPase_C_sf"/>
</dbReference>
<dbReference type="PROSITE" id="PS50109">
    <property type="entry name" value="HIS_KIN"/>
    <property type="match status" value="1"/>
</dbReference>
<keyword evidence="8 11" id="KW-1133">Transmembrane helix</keyword>
<dbReference type="SUPFAM" id="SSF47384">
    <property type="entry name" value="Homodimeric domain of signal transducing histidine kinase"/>
    <property type="match status" value="1"/>
</dbReference>
<dbReference type="Gene3D" id="6.10.340.10">
    <property type="match status" value="1"/>
</dbReference>
<keyword evidence="6 11" id="KW-0812">Transmembrane</keyword>
<dbReference type="CDD" id="cd06225">
    <property type="entry name" value="HAMP"/>
    <property type="match status" value="1"/>
</dbReference>
<proteinExistence type="predicted"/>
<feature type="transmembrane region" description="Helical" evidence="11">
    <location>
        <begin position="12"/>
        <end position="35"/>
    </location>
</feature>
<dbReference type="Gene3D" id="1.10.287.130">
    <property type="match status" value="1"/>
</dbReference>
<evidence type="ECO:0000256" key="3">
    <source>
        <dbReference type="ARBA" id="ARBA00012438"/>
    </source>
</evidence>
<dbReference type="AlphaFoldDB" id="A0A4P7GLV9"/>
<dbReference type="GO" id="GO:0005886">
    <property type="term" value="C:plasma membrane"/>
    <property type="evidence" value="ECO:0007669"/>
    <property type="project" value="UniProtKB-SubCell"/>
</dbReference>